<protein>
    <recommendedName>
        <fullName evidence="2">Tc3 transposase DNA binding domain-containing protein</fullName>
    </recommendedName>
</protein>
<keyword evidence="4" id="KW-1185">Reference proteome</keyword>
<dbReference type="AlphaFoldDB" id="A0A4Y2CNS1"/>
<proteinExistence type="predicted"/>
<reference evidence="3 4" key="1">
    <citation type="journal article" date="2019" name="Sci. Rep.">
        <title>Orb-weaving spider Araneus ventricosus genome elucidates the spidroin gene catalogue.</title>
        <authorList>
            <person name="Kono N."/>
            <person name="Nakamura H."/>
            <person name="Ohtoshi R."/>
            <person name="Moran D.A.P."/>
            <person name="Shinohara A."/>
            <person name="Yoshida Y."/>
            <person name="Fujiwara M."/>
            <person name="Mori M."/>
            <person name="Tomita M."/>
            <person name="Arakawa K."/>
        </authorList>
    </citation>
    <scope>NUCLEOTIDE SEQUENCE [LARGE SCALE GENOMIC DNA]</scope>
</reference>
<dbReference type="OrthoDB" id="6433509at2759"/>
<organism evidence="3 4">
    <name type="scientific">Araneus ventricosus</name>
    <name type="common">Orbweaver spider</name>
    <name type="synonym">Epeira ventricosa</name>
    <dbReference type="NCBI Taxonomy" id="182803"/>
    <lineage>
        <taxon>Eukaryota</taxon>
        <taxon>Metazoa</taxon>
        <taxon>Ecdysozoa</taxon>
        <taxon>Arthropoda</taxon>
        <taxon>Chelicerata</taxon>
        <taxon>Arachnida</taxon>
        <taxon>Araneae</taxon>
        <taxon>Araneomorphae</taxon>
        <taxon>Entelegynae</taxon>
        <taxon>Araneoidea</taxon>
        <taxon>Araneidae</taxon>
        <taxon>Araneus</taxon>
    </lineage>
</organism>
<gene>
    <name evidence="3" type="ORF">AVEN_281_1</name>
</gene>
<accession>A0A4Y2CNS1</accession>
<dbReference type="GO" id="GO:0003677">
    <property type="term" value="F:DNA binding"/>
    <property type="evidence" value="ECO:0007669"/>
    <property type="project" value="InterPro"/>
</dbReference>
<evidence type="ECO:0000256" key="1">
    <source>
        <dbReference type="SAM" id="SignalP"/>
    </source>
</evidence>
<evidence type="ECO:0000313" key="3">
    <source>
        <dbReference type="EMBL" id="GBM05809.1"/>
    </source>
</evidence>
<evidence type="ECO:0000259" key="2">
    <source>
        <dbReference type="Pfam" id="PF11427"/>
    </source>
</evidence>
<feature type="domain" description="Tc3 transposase DNA binding" evidence="2">
    <location>
        <begin position="91"/>
        <end position="126"/>
    </location>
</feature>
<dbReference type="Proteomes" id="UP000499080">
    <property type="component" value="Unassembled WGS sequence"/>
</dbReference>
<dbReference type="EMBL" id="BGPR01000219">
    <property type="protein sequence ID" value="GBM05809.1"/>
    <property type="molecule type" value="Genomic_DNA"/>
</dbReference>
<name>A0A4Y2CNS1_ARAVE</name>
<feature type="signal peptide" evidence="1">
    <location>
        <begin position="1"/>
        <end position="18"/>
    </location>
</feature>
<dbReference type="InterPro" id="IPR025898">
    <property type="entry name" value="Tc3_transposase_DNA-bd_dom"/>
</dbReference>
<sequence>MVTLIILYVCLLQYHSDGVRRSIFTELPHRDEIVADAGRTLNVSSWAHGDPRPEEPRVKNPRFSLEEVITGEYEPRLFNGSWISVSGYQDLSDFERGVIIRARDMGHSISEVAMKFGFSRTTISRMYREYRVSGKTSNFCHLCGRKNDLERTGPLTSVANP</sequence>
<feature type="chain" id="PRO_5021203123" description="Tc3 transposase DNA binding domain-containing protein" evidence="1">
    <location>
        <begin position="19"/>
        <end position="161"/>
    </location>
</feature>
<comment type="caution">
    <text evidence="3">The sequence shown here is derived from an EMBL/GenBank/DDBJ whole genome shotgun (WGS) entry which is preliminary data.</text>
</comment>
<dbReference type="Pfam" id="PF11427">
    <property type="entry name" value="HTH_Tnp_Tc3_1"/>
    <property type="match status" value="1"/>
</dbReference>
<keyword evidence="1" id="KW-0732">Signal</keyword>
<evidence type="ECO:0000313" key="4">
    <source>
        <dbReference type="Proteomes" id="UP000499080"/>
    </source>
</evidence>